<dbReference type="HOGENOM" id="CLU_205159_0_0_9"/>
<protein>
    <submittedName>
        <fullName evidence="2">Uncharacterized protein</fullName>
    </submittedName>
</protein>
<dbReference type="Proteomes" id="UP000013523">
    <property type="component" value="Chromosome"/>
</dbReference>
<accession>R4K6A2</accession>
<keyword evidence="3" id="KW-1185">Reference proteome</keyword>
<gene>
    <name evidence="2" type="ORF">Clopa_0085</name>
</gene>
<dbReference type="AlphaFoldDB" id="R4K6A2"/>
<name>R4K6A2_CLOPA</name>
<proteinExistence type="predicted"/>
<dbReference type="STRING" id="86416.Clopa_0085"/>
<evidence type="ECO:0000256" key="1">
    <source>
        <dbReference type="SAM" id="MobiDB-lite"/>
    </source>
</evidence>
<evidence type="ECO:0000313" key="3">
    <source>
        <dbReference type="Proteomes" id="UP000013523"/>
    </source>
</evidence>
<organism evidence="2 3">
    <name type="scientific">Clostridium pasteurianum BC1</name>
    <dbReference type="NCBI Taxonomy" id="86416"/>
    <lineage>
        <taxon>Bacteria</taxon>
        <taxon>Bacillati</taxon>
        <taxon>Bacillota</taxon>
        <taxon>Clostridia</taxon>
        <taxon>Eubacteriales</taxon>
        <taxon>Clostridiaceae</taxon>
        <taxon>Clostridium</taxon>
    </lineage>
</organism>
<dbReference type="PATRIC" id="fig|86416.3.peg.77"/>
<reference evidence="2 3" key="1">
    <citation type="submission" date="2012-01" db="EMBL/GenBank/DDBJ databases">
        <title>Complete sequence of chromosome of Clostridium pasteurianum BC1.</title>
        <authorList>
            <consortium name="US DOE Joint Genome Institute"/>
            <person name="Lucas S."/>
            <person name="Han J."/>
            <person name="Lapidus A."/>
            <person name="Cheng J.-F."/>
            <person name="Goodwin L."/>
            <person name="Pitluck S."/>
            <person name="Peters L."/>
            <person name="Mikhailova N."/>
            <person name="Teshima H."/>
            <person name="Detter J.C."/>
            <person name="Han C."/>
            <person name="Tapia R."/>
            <person name="Land M."/>
            <person name="Hauser L."/>
            <person name="Kyrpides N."/>
            <person name="Ivanova N."/>
            <person name="Pagani I."/>
            <person name="Dunn J."/>
            <person name="Taghavi S."/>
            <person name="Francis A."/>
            <person name="van der Lelie D."/>
            <person name="Woyke T."/>
        </authorList>
    </citation>
    <scope>NUCLEOTIDE SEQUENCE [LARGE SCALE GENOMIC DNA]</scope>
    <source>
        <strain evidence="2 3">BC1</strain>
    </source>
</reference>
<sequence>MDDKARKERNKYMREWRSKNKDKVKAAQDRYWEKKSSGKEASIC</sequence>
<dbReference type="EMBL" id="CP003261">
    <property type="protein sequence ID" value="AGK95185.1"/>
    <property type="molecule type" value="Genomic_DNA"/>
</dbReference>
<feature type="compositionally biased region" description="Basic and acidic residues" evidence="1">
    <location>
        <begin position="1"/>
        <end position="38"/>
    </location>
</feature>
<dbReference type="RefSeq" id="WP_015613512.1">
    <property type="nucleotide sequence ID" value="NC_021182.1"/>
</dbReference>
<feature type="region of interest" description="Disordered" evidence="1">
    <location>
        <begin position="1"/>
        <end position="44"/>
    </location>
</feature>
<evidence type="ECO:0000313" key="2">
    <source>
        <dbReference type="EMBL" id="AGK95185.1"/>
    </source>
</evidence>
<dbReference type="KEGG" id="cpas:Clopa_0085"/>